<name>A0A067N2J2_BOTB1</name>
<dbReference type="AlphaFoldDB" id="A0A067N2J2"/>
<dbReference type="OrthoDB" id="6600758at2759"/>
<evidence type="ECO:0000313" key="3">
    <source>
        <dbReference type="Proteomes" id="UP000027195"/>
    </source>
</evidence>
<dbReference type="Proteomes" id="UP000027195">
    <property type="component" value="Unassembled WGS sequence"/>
</dbReference>
<keyword evidence="3" id="KW-1185">Reference proteome</keyword>
<gene>
    <name evidence="2" type="ORF">BOTBODRAFT_171684</name>
</gene>
<dbReference type="STRING" id="930990.A0A067N2J2"/>
<protein>
    <submittedName>
        <fullName evidence="2">Uncharacterized protein</fullName>
    </submittedName>
</protein>
<accession>A0A067N2J2</accession>
<feature type="compositionally biased region" description="Low complexity" evidence="1">
    <location>
        <begin position="119"/>
        <end position="132"/>
    </location>
</feature>
<feature type="compositionally biased region" description="Basic residues" evidence="1">
    <location>
        <begin position="139"/>
        <end position="148"/>
    </location>
</feature>
<organism evidence="2 3">
    <name type="scientific">Botryobasidium botryosum (strain FD-172 SS1)</name>
    <dbReference type="NCBI Taxonomy" id="930990"/>
    <lineage>
        <taxon>Eukaryota</taxon>
        <taxon>Fungi</taxon>
        <taxon>Dikarya</taxon>
        <taxon>Basidiomycota</taxon>
        <taxon>Agaricomycotina</taxon>
        <taxon>Agaricomycetes</taxon>
        <taxon>Cantharellales</taxon>
        <taxon>Botryobasidiaceae</taxon>
        <taxon>Botryobasidium</taxon>
    </lineage>
</organism>
<dbReference type="InParanoid" id="A0A067N2J2"/>
<sequence>MHPRPPVLDVHTPSASFSIVHSLQQETLATLLERLNRKVATAGISNSDDSVGPGWLKYEWNDSIWNLDDESDYSILIWRFTPSSPPARPITPCLFLHPPSQPLPTPPAYQNPSYYAFRRPASSSRSSSNGNRGPEKSLRSTKSKKSGRSKHDPSAMSEDDGVPAHKRAFEQFHSENGVRTVIGTIGPIPGVRMLLKGGYRHVYMSRSFARRHGFIPADAVPGYYGYSGLVSLGAWPLTLGSRTTQHQVYLSEETHFDVILGRAFMEKRYIKTDPLDMTSVVCGDTGEKIDCEVVVLRDGRGGIITIT</sequence>
<dbReference type="EMBL" id="KL198022">
    <property type="protein sequence ID" value="KDQ17991.1"/>
    <property type="molecule type" value="Genomic_DNA"/>
</dbReference>
<evidence type="ECO:0000256" key="1">
    <source>
        <dbReference type="SAM" id="MobiDB-lite"/>
    </source>
</evidence>
<dbReference type="HOGENOM" id="CLU_045028_0_0_1"/>
<feature type="region of interest" description="Disordered" evidence="1">
    <location>
        <begin position="119"/>
        <end position="163"/>
    </location>
</feature>
<evidence type="ECO:0000313" key="2">
    <source>
        <dbReference type="EMBL" id="KDQ17991.1"/>
    </source>
</evidence>
<proteinExistence type="predicted"/>
<reference evidence="3" key="1">
    <citation type="journal article" date="2014" name="Proc. Natl. Acad. Sci. U.S.A.">
        <title>Extensive sampling of basidiomycete genomes demonstrates inadequacy of the white-rot/brown-rot paradigm for wood decay fungi.</title>
        <authorList>
            <person name="Riley R."/>
            <person name="Salamov A.A."/>
            <person name="Brown D.W."/>
            <person name="Nagy L.G."/>
            <person name="Floudas D."/>
            <person name="Held B.W."/>
            <person name="Levasseur A."/>
            <person name="Lombard V."/>
            <person name="Morin E."/>
            <person name="Otillar R."/>
            <person name="Lindquist E.A."/>
            <person name="Sun H."/>
            <person name="LaButti K.M."/>
            <person name="Schmutz J."/>
            <person name="Jabbour D."/>
            <person name="Luo H."/>
            <person name="Baker S.E."/>
            <person name="Pisabarro A.G."/>
            <person name="Walton J.D."/>
            <person name="Blanchette R.A."/>
            <person name="Henrissat B."/>
            <person name="Martin F."/>
            <person name="Cullen D."/>
            <person name="Hibbett D.S."/>
            <person name="Grigoriev I.V."/>
        </authorList>
    </citation>
    <scope>NUCLEOTIDE SEQUENCE [LARGE SCALE GENOMIC DNA]</scope>
    <source>
        <strain evidence="3">FD-172 SS1</strain>
    </source>
</reference>